<sequence length="391" mass="41021">MGLVRGEDVILSTIQFNGTTDVPVIFGCARSVTFDISTDFIETSVTQSGSFKTFIPSGKQYTGNIEGLAFINKPASTAPGQNATTIIDYTSVAGLFPAGFAGAGINVFDPAGFTNLCFLGFDTYATLNDYLTAIVNAVNSSGTGYTSVISGDTIIITARAGLGSTINGAACWTNYNIDGTLPPGPGNRIVTTFSGGVSGATNATNVTDFTFLGSHFPTLSSDVTITLQIPPSGTSSVVYTQTGNTYLNLYDLLVDISSGINSSGTGYSSVVTGNTIVTTAPSGYGATCNGYLFDYNIVLDTITASNSSGFTGGSNGYYPDKLGIGWMYDKIISGEQIYLKYYETDDDNNYLQKQCSVYIESINETSSFDNIVTFSASFKGTGAPIIDYGQI</sequence>
<name>A0A6J5MG26_9CAUD</name>
<organism evidence="1">
    <name type="scientific">uncultured Caudovirales phage</name>
    <dbReference type="NCBI Taxonomy" id="2100421"/>
    <lineage>
        <taxon>Viruses</taxon>
        <taxon>Duplodnaviria</taxon>
        <taxon>Heunggongvirae</taxon>
        <taxon>Uroviricota</taxon>
        <taxon>Caudoviricetes</taxon>
        <taxon>Peduoviridae</taxon>
        <taxon>Maltschvirus</taxon>
        <taxon>Maltschvirus maltsch</taxon>
    </lineage>
</organism>
<gene>
    <name evidence="1" type="ORF">UFOVP462_17</name>
</gene>
<proteinExistence type="predicted"/>
<dbReference type="EMBL" id="LR796431">
    <property type="protein sequence ID" value="CAB4144120.1"/>
    <property type="molecule type" value="Genomic_DNA"/>
</dbReference>
<accession>A0A6J5MG26</accession>
<evidence type="ECO:0000313" key="1">
    <source>
        <dbReference type="EMBL" id="CAB4144120.1"/>
    </source>
</evidence>
<protein>
    <submittedName>
        <fullName evidence="1">Uncharacterized protein</fullName>
    </submittedName>
</protein>
<reference evidence="1" key="1">
    <citation type="submission" date="2020-04" db="EMBL/GenBank/DDBJ databases">
        <authorList>
            <person name="Chiriac C."/>
            <person name="Salcher M."/>
            <person name="Ghai R."/>
            <person name="Kavagutti S V."/>
        </authorList>
    </citation>
    <scope>NUCLEOTIDE SEQUENCE</scope>
</reference>